<protein>
    <submittedName>
        <fullName evidence="1">Uncharacterized protein</fullName>
    </submittedName>
</protein>
<proteinExistence type="predicted"/>
<accession>A0AC61RW35</accession>
<organism evidence="1 2">
    <name type="scientific">Petralouisia muris</name>
    <dbReference type="NCBI Taxonomy" id="3032872"/>
    <lineage>
        <taxon>Bacteria</taxon>
        <taxon>Bacillati</taxon>
        <taxon>Bacillota</taxon>
        <taxon>Clostridia</taxon>
        <taxon>Lachnospirales</taxon>
        <taxon>Lachnospiraceae</taxon>
        <taxon>Petralouisia</taxon>
    </lineage>
</organism>
<reference evidence="1" key="1">
    <citation type="submission" date="2019-04" db="EMBL/GenBank/DDBJ databases">
        <title>Microbes associate with the intestines of laboratory mice.</title>
        <authorList>
            <person name="Navarre W."/>
            <person name="Wong E."/>
            <person name="Huang K."/>
            <person name="Tropini C."/>
            <person name="Ng K."/>
            <person name="Yu B."/>
        </authorList>
    </citation>
    <scope>NUCLEOTIDE SEQUENCE</scope>
    <source>
        <strain evidence="1">NM01_1-7b</strain>
    </source>
</reference>
<evidence type="ECO:0000313" key="1">
    <source>
        <dbReference type="EMBL" id="TGY95947.1"/>
    </source>
</evidence>
<sequence>MRRFEKILPAILTVWPYLFFLFFIVPDKTGKNHGLFLIIYTFLTIIIYGFNIYNAFAFQNSDVKLAFYGMMVKLLQIPFYLAGFAVGMLCLFVMAVPAFLLISPVLIFMLALVEFFLMAVSSMYGISAAIRMTKKRKLSKTWAVVYMIAHFIFVADVISAVCLYIAAKKKLFQ</sequence>
<dbReference type="EMBL" id="SRYA01000022">
    <property type="protein sequence ID" value="TGY95947.1"/>
    <property type="molecule type" value="Genomic_DNA"/>
</dbReference>
<name>A0AC61RW35_9FIRM</name>
<keyword evidence="2" id="KW-1185">Reference proteome</keyword>
<gene>
    <name evidence="1" type="ORF">E5329_12365</name>
</gene>
<evidence type="ECO:0000313" key="2">
    <source>
        <dbReference type="Proteomes" id="UP000304953"/>
    </source>
</evidence>
<dbReference type="Proteomes" id="UP000304953">
    <property type="component" value="Unassembled WGS sequence"/>
</dbReference>
<comment type="caution">
    <text evidence="1">The sequence shown here is derived from an EMBL/GenBank/DDBJ whole genome shotgun (WGS) entry which is preliminary data.</text>
</comment>